<dbReference type="SUPFAM" id="SSF69255">
    <property type="entry name" value="gp5 N-terminal domain-like"/>
    <property type="match status" value="1"/>
</dbReference>
<gene>
    <name evidence="4" type="ORF">KPC_3421</name>
</gene>
<reference evidence="5" key="1">
    <citation type="submission" date="2018-03" db="EMBL/GenBank/DDBJ databases">
        <authorList>
            <person name="Blom J."/>
        </authorList>
    </citation>
    <scope>NUCLEOTIDE SEQUENCE [LARGE SCALE GENOMIC DNA]</scope>
    <source>
        <strain evidence="5">KPC-SM-21</strain>
    </source>
</reference>
<sequence>MQVNFDFLKSLGITSRNRVLHLSISDSILGSQVFLHACSIEQKINGGLDAQLICLSTNAHLQLKSFIGCQAAIDVQTDRGQYVRTTGIIVGAEQGQSDGALSIYKLVLKDAFSLLDLKRNSRVFENKSVIDVIEILFKDWKKNSPLFASSLSLDTSLLNNDYDIRPNVISINEQESTFVTRLLRSEGVNWFIDEDQLIVDSPDTPIQPQKFKLIDDNSQFNRLPRGMLSYHRSDATEKFDSITSFRSVRRLQPTSVHIQRWHAGILEQEDGAGSVLSSHKHSSQIDNSAFNVEQSWLMSPAWISDLNGEDGTTKATLRQVDRLNSNLKKYYDMQSKHCTAISSVRDVAPGYWFEFNEHPEIDTHTGSDKEFLILERSSYFQNNFPKDISDQIDNLLEDNQWQLNISHKEERQITKLKLIRKNIPVVPEYDLIKHKPTAYPMHIRVVGVQGETVHVDEWGRIKGQFLFSRQQDNTHDGGAGSNINDTDSAWLPVLTSWAGEGFGARFLPRVNEIAVVFFMNGDIDRPFVLGRLHEGDRHPTKFDTLGKLPDTRYISGIRTNEIGASGYNQLRFEDSTGNISAQLQSTYAVTQLNLGKLSHPRADESFSGRGEGYELRTDAYGALRAGKGMLITTYGQSNASANHLDAAEAQKLLDQAKSSMKSLSDLAIRQKTDALNVVGRLPKLIESLQIKSTSQALNATLEIFKEGMANDPINALKNCGGFLTDITQLGGGSITDIVNDFNQAFENPLNALGNVKDFIENVEDFGTDLVKNKLVELKNNFKNDPFSALQNAKNVLSDIDINDFNLSNLTNALSGGAGGLSGLLGSVQGFMQNMGEQLTENNSVNNKENGTLFRQALMLFASPSGIAMATEEDFIVRATQDIGLSTGTTYNVSAQKNIVMQAQAKVSLFAASNGLSAYAGKGVVDIQAQNGAMKLYAKEKVEIISTGDTVHIKAKKIILESEDGRITLGQGILSETSRKHEIKAGQIQTYAGVKYSLNLPILPFSELNDECPMDSLAK</sequence>
<dbReference type="InterPro" id="IPR006531">
    <property type="entry name" value="Gp5/Vgr_OB"/>
</dbReference>
<organism evidence="4 5">
    <name type="scientific">Acinetobacter stercoris</name>
    <dbReference type="NCBI Taxonomy" id="2126983"/>
    <lineage>
        <taxon>Bacteria</taxon>
        <taxon>Pseudomonadati</taxon>
        <taxon>Pseudomonadota</taxon>
        <taxon>Gammaproteobacteria</taxon>
        <taxon>Moraxellales</taxon>
        <taxon>Moraxellaceae</taxon>
        <taxon>Acinetobacter</taxon>
    </lineage>
</organism>
<dbReference type="Pfam" id="PF04717">
    <property type="entry name" value="Phage_base_V"/>
    <property type="match status" value="1"/>
</dbReference>
<evidence type="ECO:0000259" key="3">
    <source>
        <dbReference type="Pfam" id="PF13296"/>
    </source>
</evidence>
<protein>
    <submittedName>
        <fullName evidence="4">Phage-related baseplate assembly protein</fullName>
    </submittedName>
</protein>
<evidence type="ECO:0000259" key="1">
    <source>
        <dbReference type="Pfam" id="PF04717"/>
    </source>
</evidence>
<dbReference type="InParanoid" id="A0A2U3N3N1"/>
<dbReference type="AlphaFoldDB" id="A0A2U3N3N1"/>
<feature type="domain" description="Gp5/Type VI secretion system Vgr protein OB-fold" evidence="1">
    <location>
        <begin position="485"/>
        <end position="533"/>
    </location>
</feature>
<dbReference type="NCBIfam" id="TIGR01646">
    <property type="entry name" value="vgr_GE"/>
    <property type="match status" value="1"/>
</dbReference>
<dbReference type="OrthoDB" id="9762420at2"/>
<dbReference type="Proteomes" id="UP000245974">
    <property type="component" value="Unassembled WGS sequence"/>
</dbReference>
<keyword evidence="5" id="KW-1185">Reference proteome</keyword>
<dbReference type="InterPro" id="IPR037026">
    <property type="entry name" value="Vgr_OB-fold_dom_sf"/>
</dbReference>
<dbReference type="InterPro" id="IPR018769">
    <property type="entry name" value="VgrG2_DUF2345"/>
</dbReference>
<dbReference type="Gene3D" id="2.40.50.230">
    <property type="entry name" value="Gp5 N-terminal domain"/>
    <property type="match status" value="1"/>
</dbReference>
<name>A0A2U3N3N1_9GAMM</name>
<dbReference type="Pfam" id="PF13296">
    <property type="entry name" value="T6SS_Vgr"/>
    <property type="match status" value="1"/>
</dbReference>
<evidence type="ECO:0000313" key="4">
    <source>
        <dbReference type="EMBL" id="SPL72243.1"/>
    </source>
</evidence>
<dbReference type="Pfam" id="PF10106">
    <property type="entry name" value="DUF2345"/>
    <property type="match status" value="1"/>
</dbReference>
<proteinExistence type="predicted"/>
<feature type="domain" description="DUF2345" evidence="2">
    <location>
        <begin position="851"/>
        <end position="988"/>
    </location>
</feature>
<evidence type="ECO:0000313" key="5">
    <source>
        <dbReference type="Proteomes" id="UP000245974"/>
    </source>
</evidence>
<dbReference type="InterPro" id="IPR028244">
    <property type="entry name" value="T6SS_Rhs_Vgr_dom"/>
</dbReference>
<dbReference type="EMBL" id="OOGT01000243">
    <property type="protein sequence ID" value="SPL72243.1"/>
    <property type="molecule type" value="Genomic_DNA"/>
</dbReference>
<dbReference type="SUPFAM" id="SSF69279">
    <property type="entry name" value="Phage tail proteins"/>
    <property type="match status" value="1"/>
</dbReference>
<dbReference type="RefSeq" id="WP_121975636.1">
    <property type="nucleotide sequence ID" value="NZ_OOGT01000243.1"/>
</dbReference>
<dbReference type="Gene3D" id="4.10.220.110">
    <property type="match status" value="1"/>
</dbReference>
<feature type="domain" description="Putative type VI secretion system Rhs element associated Vgr" evidence="3">
    <location>
        <begin position="561"/>
        <end position="667"/>
    </location>
</feature>
<dbReference type="Pfam" id="PF05954">
    <property type="entry name" value="Phage_GPD"/>
    <property type="match status" value="1"/>
</dbReference>
<dbReference type="Gene3D" id="2.30.110.50">
    <property type="match status" value="1"/>
</dbReference>
<accession>A0A2U3N3N1</accession>
<dbReference type="InterPro" id="IPR006533">
    <property type="entry name" value="T6SS_Vgr_RhsGE"/>
</dbReference>
<evidence type="ECO:0000259" key="2">
    <source>
        <dbReference type="Pfam" id="PF10106"/>
    </source>
</evidence>
<dbReference type="Gene3D" id="3.55.50.10">
    <property type="entry name" value="Baseplate protein-like domains"/>
    <property type="match status" value="1"/>
</dbReference>